<evidence type="ECO:0000259" key="7">
    <source>
        <dbReference type="PROSITE" id="PS50048"/>
    </source>
</evidence>
<keyword evidence="9" id="KW-1185">Reference proteome</keyword>
<organism evidence="8 9">
    <name type="scientific">Alternaria alternata</name>
    <name type="common">Alternaria rot fungus</name>
    <name type="synonym">Torula alternata</name>
    <dbReference type="NCBI Taxonomy" id="5599"/>
    <lineage>
        <taxon>Eukaryota</taxon>
        <taxon>Fungi</taxon>
        <taxon>Dikarya</taxon>
        <taxon>Ascomycota</taxon>
        <taxon>Pezizomycotina</taxon>
        <taxon>Dothideomycetes</taxon>
        <taxon>Pleosporomycetidae</taxon>
        <taxon>Pleosporales</taxon>
        <taxon>Pleosporineae</taxon>
        <taxon>Pleosporaceae</taxon>
        <taxon>Alternaria</taxon>
        <taxon>Alternaria sect. Alternaria</taxon>
        <taxon>Alternaria alternata complex</taxon>
    </lineage>
</organism>
<dbReference type="PANTHER" id="PTHR36206">
    <property type="entry name" value="ASPERCRYPTIN BIOSYNTHESIS CLUSTER-SPECIFIC TRANSCRIPTION REGULATOR ATNN-RELATED"/>
    <property type="match status" value="1"/>
</dbReference>
<dbReference type="CDD" id="cd00067">
    <property type="entry name" value="GAL4"/>
    <property type="match status" value="1"/>
</dbReference>
<protein>
    <recommendedName>
        <fullName evidence="7">Zn(2)-C6 fungal-type domain-containing protein</fullName>
    </recommendedName>
</protein>
<name>A0A177DUZ3_ALTAL</name>
<dbReference type="Pfam" id="PF11951">
    <property type="entry name" value="Fungal_trans_2"/>
    <property type="match status" value="1"/>
</dbReference>
<keyword evidence="6" id="KW-0539">Nucleus</keyword>
<dbReference type="Pfam" id="PF00172">
    <property type="entry name" value="Zn_clus"/>
    <property type="match status" value="1"/>
</dbReference>
<evidence type="ECO:0000256" key="6">
    <source>
        <dbReference type="ARBA" id="ARBA00023242"/>
    </source>
</evidence>
<feature type="domain" description="Zn(2)-C6 fungal-type" evidence="7">
    <location>
        <begin position="21"/>
        <end position="49"/>
    </location>
</feature>
<dbReference type="Proteomes" id="UP000077248">
    <property type="component" value="Unassembled WGS sequence"/>
</dbReference>
<keyword evidence="5" id="KW-0804">Transcription</keyword>
<evidence type="ECO:0000256" key="5">
    <source>
        <dbReference type="ARBA" id="ARBA00023163"/>
    </source>
</evidence>
<dbReference type="InterPro" id="IPR021858">
    <property type="entry name" value="Fun_TF"/>
</dbReference>
<evidence type="ECO:0000313" key="9">
    <source>
        <dbReference type="Proteomes" id="UP000077248"/>
    </source>
</evidence>
<accession>A0A177DUZ3</accession>
<dbReference type="EMBL" id="KV441473">
    <property type="protein sequence ID" value="OAG23513.1"/>
    <property type="molecule type" value="Genomic_DNA"/>
</dbReference>
<dbReference type="SMART" id="SM00066">
    <property type="entry name" value="GAL4"/>
    <property type="match status" value="1"/>
</dbReference>
<dbReference type="VEuPathDB" id="FungiDB:CC77DRAFT_1006856"/>
<evidence type="ECO:0000256" key="2">
    <source>
        <dbReference type="ARBA" id="ARBA00022833"/>
    </source>
</evidence>
<dbReference type="GO" id="GO:0008270">
    <property type="term" value="F:zinc ion binding"/>
    <property type="evidence" value="ECO:0007669"/>
    <property type="project" value="InterPro"/>
</dbReference>
<dbReference type="SUPFAM" id="SSF57701">
    <property type="entry name" value="Zn2/Cys6 DNA-binding domain"/>
    <property type="match status" value="1"/>
</dbReference>
<dbReference type="InterPro" id="IPR001138">
    <property type="entry name" value="Zn2Cys6_DnaBD"/>
</dbReference>
<dbReference type="PANTHER" id="PTHR36206:SF4">
    <property type="entry name" value="HYPOTHETICAL CONSERVED PROTEIN (EUROFUNG)-RELATED"/>
    <property type="match status" value="1"/>
</dbReference>
<sequence length="499" mass="56624">MSSQGGVRVQSRKRSPKVKTGCRTCKVRHVKCDETKPTCLKCTSTGRKCEGYTSSGGAFQVHIWSYSQTPGPQNAISTLGDLGDSARFLEFYYHCARPALSTSFDKEFWSRIAIQMAHSEPAVRHALVALGALCQTEPGDMKHACSRFITNRDRKVMLSHYNRSIRCLVDRMRETTYSHELGLVICLLFVCIEFLQGNYHTGLTHLNNGFRLIAARRRGLAGYQNQSAGIASPSGSRSSQSAIEETVVPIFTRGMAQDLLYGFKAIQDLEVPSPTPAMYSRTQFQSLSEVQRVYFELRNATIIHLYMMGRKAIFRQEPSNDAYNERDNLVACHRIWYENMRRFELHHKLSDEESIAASALKASYHTTLVYVSCSASVIEKTYDAYLDDFKEILYFVATRCRCPTTRREAVALLERNPPREGLWDAQQHVVVSKRAIELEEAEVDPRTGWPVEATRLWNCIPKAGMDHNGGFWVAFIPARWIGILNADGTQKTMYEYFVL</sequence>
<gene>
    <name evidence="8" type="ORF">CC77DRAFT_1006856</name>
</gene>
<dbReference type="InterPro" id="IPR036864">
    <property type="entry name" value="Zn2-C6_fun-type_DNA-bd_sf"/>
</dbReference>
<dbReference type="Gene3D" id="4.10.240.10">
    <property type="entry name" value="Zn(2)-C6 fungal-type DNA-binding domain"/>
    <property type="match status" value="1"/>
</dbReference>
<proteinExistence type="predicted"/>
<evidence type="ECO:0000256" key="3">
    <source>
        <dbReference type="ARBA" id="ARBA00023015"/>
    </source>
</evidence>
<dbReference type="OMA" id="HARYQMA"/>
<keyword evidence="2" id="KW-0862">Zinc</keyword>
<dbReference type="InterPro" id="IPR052360">
    <property type="entry name" value="Transcr_Regulatory_Proteins"/>
</dbReference>
<dbReference type="AlphaFoldDB" id="A0A177DUZ3"/>
<dbReference type="GO" id="GO:0000981">
    <property type="term" value="F:DNA-binding transcription factor activity, RNA polymerase II-specific"/>
    <property type="evidence" value="ECO:0007669"/>
    <property type="project" value="InterPro"/>
</dbReference>
<dbReference type="GO" id="GO:0003677">
    <property type="term" value="F:DNA binding"/>
    <property type="evidence" value="ECO:0007669"/>
    <property type="project" value="UniProtKB-KW"/>
</dbReference>
<dbReference type="PROSITE" id="PS00463">
    <property type="entry name" value="ZN2_CY6_FUNGAL_1"/>
    <property type="match status" value="1"/>
</dbReference>
<evidence type="ECO:0000256" key="4">
    <source>
        <dbReference type="ARBA" id="ARBA00023125"/>
    </source>
</evidence>
<reference evidence="8 9" key="1">
    <citation type="submission" date="2016-05" db="EMBL/GenBank/DDBJ databases">
        <title>Comparative analysis of secretome profiles of manganese(II)-oxidizing ascomycete fungi.</title>
        <authorList>
            <consortium name="DOE Joint Genome Institute"/>
            <person name="Zeiner C.A."/>
            <person name="Purvine S.O."/>
            <person name="Zink E.M."/>
            <person name="Wu S."/>
            <person name="Pasa-Tolic L."/>
            <person name="Chaput D.L."/>
            <person name="Haridas S."/>
            <person name="Grigoriev I.V."/>
            <person name="Santelli C.M."/>
            <person name="Hansel C.M."/>
        </authorList>
    </citation>
    <scope>NUCLEOTIDE SEQUENCE [LARGE SCALE GENOMIC DNA]</scope>
    <source>
        <strain evidence="8 9">SRC1lrK2f</strain>
    </source>
</reference>
<dbReference type="PROSITE" id="PS50048">
    <property type="entry name" value="ZN2_CY6_FUNGAL_2"/>
    <property type="match status" value="1"/>
</dbReference>
<evidence type="ECO:0000256" key="1">
    <source>
        <dbReference type="ARBA" id="ARBA00022723"/>
    </source>
</evidence>
<dbReference type="GeneID" id="29109038"/>
<dbReference type="RefSeq" id="XP_018388934.1">
    <property type="nucleotide sequence ID" value="XM_018523444.1"/>
</dbReference>
<keyword evidence="1" id="KW-0479">Metal-binding</keyword>
<dbReference type="KEGG" id="aalt:CC77DRAFT_1006856"/>
<keyword evidence="3" id="KW-0805">Transcription regulation</keyword>
<evidence type="ECO:0000313" key="8">
    <source>
        <dbReference type="EMBL" id="OAG23513.1"/>
    </source>
</evidence>
<keyword evidence="4" id="KW-0238">DNA-binding</keyword>